<dbReference type="OMA" id="EWGYNLH"/>
<dbReference type="Pfam" id="PF15739">
    <property type="entry name" value="TSNAXIP1_N"/>
    <property type="match status" value="1"/>
</dbReference>
<evidence type="ECO:0000256" key="3">
    <source>
        <dbReference type="SAM" id="MobiDB-lite"/>
    </source>
</evidence>
<evidence type="ECO:0000256" key="1">
    <source>
        <dbReference type="ARBA" id="ARBA00023054"/>
    </source>
</evidence>
<evidence type="ECO:0000259" key="4">
    <source>
        <dbReference type="Pfam" id="PF15739"/>
    </source>
</evidence>
<keyword evidence="6" id="KW-1185">Reference proteome</keyword>
<dbReference type="EnsemblMetazoa" id="XM_021037647.1">
    <property type="protein sequence ID" value="XP_020893306.1"/>
    <property type="gene ID" value="LOC110232450"/>
</dbReference>
<keyword evidence="1 2" id="KW-0175">Coiled coil</keyword>
<dbReference type="PANTHER" id="PTHR16306:SF0">
    <property type="entry name" value="TRANSLIN-ASSOCIATED FACTOR X-INTERACTING PROTEIN 1"/>
    <property type="match status" value="1"/>
</dbReference>
<dbReference type="GeneID" id="110232450"/>
<name>A0A913XV41_EXADI</name>
<dbReference type="AlphaFoldDB" id="A0A913XV41"/>
<dbReference type="GeneID" id="110248572"/>
<dbReference type="GO" id="GO:0005737">
    <property type="term" value="C:cytoplasm"/>
    <property type="evidence" value="ECO:0007669"/>
    <property type="project" value="TreeGrafter"/>
</dbReference>
<dbReference type="OrthoDB" id="261426at2759"/>
<evidence type="ECO:0000313" key="5">
    <source>
        <dbReference type="EnsemblMetazoa" id="XP_020910772.1"/>
    </source>
</evidence>
<dbReference type="RefSeq" id="XP_020893306.1">
    <property type="nucleotide sequence ID" value="XM_021037647.1"/>
</dbReference>
<feature type="coiled-coil region" evidence="2">
    <location>
        <begin position="278"/>
        <end position="305"/>
    </location>
</feature>
<feature type="coiled-coil region" evidence="2">
    <location>
        <begin position="190"/>
        <end position="231"/>
    </location>
</feature>
<dbReference type="PANTHER" id="PTHR16306">
    <property type="entry name" value="TRANSLIN-ASSOCIATED FACTOR X-INTERACTING PROTEIN 1"/>
    <property type="match status" value="1"/>
</dbReference>
<sequence length="708" mass="81183">MSHTKLPPLPPSLSNHSATKSPRQYNGLNGPSYSLTSANGAEKYTLPPSGVLQPHVDTRAGTLDIWPAHALGPSKPDLNPGVVKQSNEFMPKGVHKPKFLEQLEAFLQKELRSLDCTEMVPSEKRLQAFREVFEYLIEDFKTYKPLLSAIKHEYEMMLVHQREIIRDLEPLKSMLVTVSEQCEKKLLAMKQEEKSDMINMKRENQRLQNIIETLREDKISLQVQVQKLQEELSAEYLRYRNECDARKMLIADINELKYQQEDSNKSSMEEDGEGKEDVTFLKLALKKAREDLEMKNQKLSKMEADYGDVVPRRDFEKLEALHNKTLADGEKMDTDNKKLMQEHSALLDVYKKVVEQRDQLSLECDQMRRSATPRPKWEKCGQYVEGGNDRWNELSQGRTSDELVDVLLAEMTGQDIALIQSGASSGAEYFEGLGTGPEVPRFLRYEGQVRNRRLGKRDTSLLIKDIWQEKAAHDAEKTTGEREELGEFLYIYLQRRFGVENMIFEWGYNLYDACNRYSHDSRIGLFYGILQKEVDEVVYHDQLVMLEKLYNTLTKVDLSSGNQGSISRADLEQSLRTFFPLKDNDSMEGLIKAAEQESPGDTIQYKNLFTEDEEGRAGPFVDKVREQDKLEQSIYIKDIATALGTVSEVTVEDARNAIQSIDPEITPDTLDKYIKRGFTTTEPTARIETTLLMKRLQSGSIKRIGKKP</sequence>
<organism evidence="5 6">
    <name type="scientific">Exaiptasia diaphana</name>
    <name type="common">Tropical sea anemone</name>
    <name type="synonym">Aiptasia pulchella</name>
    <dbReference type="NCBI Taxonomy" id="2652724"/>
    <lineage>
        <taxon>Eukaryota</taxon>
        <taxon>Metazoa</taxon>
        <taxon>Cnidaria</taxon>
        <taxon>Anthozoa</taxon>
        <taxon>Hexacorallia</taxon>
        <taxon>Actiniaria</taxon>
        <taxon>Aiptasiidae</taxon>
        <taxon>Exaiptasia</taxon>
    </lineage>
</organism>
<evidence type="ECO:0000256" key="2">
    <source>
        <dbReference type="SAM" id="Coils"/>
    </source>
</evidence>
<accession>A0A913XV41</accession>
<reference evidence="5" key="1">
    <citation type="submission" date="2022-11" db="UniProtKB">
        <authorList>
            <consortium name="EnsemblMetazoa"/>
        </authorList>
    </citation>
    <scope>IDENTIFICATION</scope>
</reference>
<dbReference type="EnsemblMetazoa" id="XM_021055113.1">
    <property type="protein sequence ID" value="XP_020910772.1"/>
    <property type="gene ID" value="LOC110248572"/>
</dbReference>
<feature type="compositionally biased region" description="Polar residues" evidence="3">
    <location>
        <begin position="15"/>
        <end position="39"/>
    </location>
</feature>
<dbReference type="InterPro" id="IPR032755">
    <property type="entry name" value="TSNAXIP1_N"/>
</dbReference>
<evidence type="ECO:0000313" key="6">
    <source>
        <dbReference type="Proteomes" id="UP000887567"/>
    </source>
</evidence>
<proteinExistence type="predicted"/>
<feature type="domain" description="Translin-associated factor X-interacting protein 1 N-terminal" evidence="4">
    <location>
        <begin position="104"/>
        <end position="215"/>
    </location>
</feature>
<feature type="region of interest" description="Disordered" evidence="3">
    <location>
        <begin position="1"/>
        <end position="40"/>
    </location>
</feature>
<dbReference type="Proteomes" id="UP000887567">
    <property type="component" value="Unplaced"/>
</dbReference>
<dbReference type="KEGG" id="epa:110248572"/>
<dbReference type="RefSeq" id="XP_020910772.1">
    <property type="nucleotide sequence ID" value="XM_021055113.1"/>
</dbReference>
<dbReference type="KEGG" id="epa:110232450"/>
<protein>
    <recommendedName>
        <fullName evidence="4">Translin-associated factor X-interacting protein 1 N-terminal domain-containing protein</fullName>
    </recommendedName>
</protein>